<dbReference type="PANTHER" id="PTHR12760">
    <property type="entry name" value="TETRATRICOPEPTIDE REPEAT PROTEIN"/>
    <property type="match status" value="1"/>
</dbReference>
<proteinExistence type="inferred from homology"/>
<protein>
    <recommendedName>
        <fullName evidence="2">ER membrane protein complex subunit 2</fullName>
    </recommendedName>
</protein>
<keyword evidence="4" id="KW-1185">Reference proteome</keyword>
<dbReference type="Proteomes" id="UP000503462">
    <property type="component" value="Chromosome 4"/>
</dbReference>
<keyword evidence="2" id="KW-0472">Membrane</keyword>
<comment type="subcellular location">
    <subcellularLocation>
        <location evidence="2">Endoplasmic reticulum membrane</location>
        <topology evidence="2">Peripheral membrane protein</topology>
        <orientation evidence="2">Cytoplasmic side</orientation>
    </subcellularLocation>
</comment>
<dbReference type="InterPro" id="IPR039856">
    <property type="entry name" value="EMC2-like"/>
</dbReference>
<gene>
    <name evidence="3" type="ORF">AMS68_005405</name>
</gene>
<sequence>MSDLVAFLEPPVSTDPRRAETIVRNAPRFLAAQKSALKLPYPLSLLLTSESQEKWAAYENILIASIQTGDYDTTRQCVEALTERFGELNERVIILKGMYYEAIAKDDSELKKVLKRYEDILAESPTMFGVRALEQTMFSLEEAILVVPNAWNIQAKLGEVLYLRAKQSEGPDAVSTLSESIKRFSRSVELSSEYLRGYYGLKLSTTRYISLPTQTTSAYLPIVKVQKLNELATQKLADVVRKSKTQHDCNGYNDAELLAVQALLDQDATSITR</sequence>
<evidence type="ECO:0000256" key="1">
    <source>
        <dbReference type="ARBA" id="ARBA00022803"/>
    </source>
</evidence>
<accession>A0A6H0XZ64</accession>
<keyword evidence="1" id="KW-0802">TPR repeat</keyword>
<dbReference type="OrthoDB" id="124397at2759"/>
<dbReference type="AlphaFoldDB" id="A0A6H0XZ64"/>
<comment type="subunit">
    <text evidence="2">Component of the ER membrane protein complex (EMC).</text>
</comment>
<reference evidence="3 4" key="1">
    <citation type="journal article" date="2016" name="Sci. Rep.">
        <title>Peltaster fructicola genome reveals evolution from an invasive phytopathogen to an ectophytic parasite.</title>
        <authorList>
            <person name="Xu C."/>
            <person name="Chen H."/>
            <person name="Gleason M.L."/>
            <person name="Xu J.R."/>
            <person name="Liu H."/>
            <person name="Zhang R."/>
            <person name="Sun G."/>
        </authorList>
    </citation>
    <scope>NUCLEOTIDE SEQUENCE [LARGE SCALE GENOMIC DNA]</scope>
    <source>
        <strain evidence="3 4">LNHT1506</strain>
    </source>
</reference>
<comment type="similarity">
    <text evidence="2">Belongs to the EMC2 family.</text>
</comment>
<name>A0A6H0XZ64_9PEZI</name>
<keyword evidence="2" id="KW-0256">Endoplasmic reticulum</keyword>
<evidence type="ECO:0000313" key="3">
    <source>
        <dbReference type="EMBL" id="QIW99887.1"/>
    </source>
</evidence>
<dbReference type="GO" id="GO:0072546">
    <property type="term" value="C:EMC complex"/>
    <property type="evidence" value="ECO:0007669"/>
    <property type="project" value="UniProtKB-UniRule"/>
</dbReference>
<evidence type="ECO:0000313" key="4">
    <source>
        <dbReference type="Proteomes" id="UP000503462"/>
    </source>
</evidence>
<organism evidence="3 4">
    <name type="scientific">Peltaster fructicola</name>
    <dbReference type="NCBI Taxonomy" id="286661"/>
    <lineage>
        <taxon>Eukaryota</taxon>
        <taxon>Fungi</taxon>
        <taxon>Dikarya</taxon>
        <taxon>Ascomycota</taxon>
        <taxon>Pezizomycotina</taxon>
        <taxon>Dothideomycetes</taxon>
        <taxon>Dothideomycetes incertae sedis</taxon>
        <taxon>Peltaster</taxon>
    </lineage>
</organism>
<dbReference type="EMBL" id="CP051142">
    <property type="protein sequence ID" value="QIW99887.1"/>
    <property type="molecule type" value="Genomic_DNA"/>
</dbReference>
<comment type="function">
    <text evidence="2">Part of the endoplasmic reticulum membrane protein complex (EMC) that enables the energy-independent insertion into endoplasmic reticulum membranes of newly synthesized membrane proteins.</text>
</comment>
<evidence type="ECO:0000256" key="2">
    <source>
        <dbReference type="RuleBase" id="RU367091"/>
    </source>
</evidence>